<dbReference type="InterPro" id="IPR002110">
    <property type="entry name" value="Ankyrin_rpt"/>
</dbReference>
<dbReference type="Proteomes" id="UP001044222">
    <property type="component" value="Chromosome 14"/>
</dbReference>
<organism evidence="6 7">
    <name type="scientific">Anguilla anguilla</name>
    <name type="common">European freshwater eel</name>
    <name type="synonym">Muraena anguilla</name>
    <dbReference type="NCBI Taxonomy" id="7936"/>
    <lineage>
        <taxon>Eukaryota</taxon>
        <taxon>Metazoa</taxon>
        <taxon>Chordata</taxon>
        <taxon>Craniata</taxon>
        <taxon>Vertebrata</taxon>
        <taxon>Euteleostomi</taxon>
        <taxon>Actinopterygii</taxon>
        <taxon>Neopterygii</taxon>
        <taxon>Teleostei</taxon>
        <taxon>Anguilliformes</taxon>
        <taxon>Anguillidae</taxon>
        <taxon>Anguilla</taxon>
    </lineage>
</organism>
<dbReference type="SMART" id="SM00969">
    <property type="entry name" value="SOCS_box"/>
    <property type="match status" value="1"/>
</dbReference>
<gene>
    <name evidence="6" type="ORF">ANANG_G00248690</name>
</gene>
<accession>A0A9D3LRV8</accession>
<dbReference type="EMBL" id="JAFIRN010000014">
    <property type="protein sequence ID" value="KAG5835880.1"/>
    <property type="molecule type" value="Genomic_DNA"/>
</dbReference>
<evidence type="ECO:0000256" key="2">
    <source>
        <dbReference type="ARBA" id="ARBA00022737"/>
    </source>
</evidence>
<dbReference type="PANTHER" id="PTHR24198:SF176">
    <property type="entry name" value="ANKYRIN REPEAT AND SOCS BOX CONTAINING 14"/>
    <property type="match status" value="1"/>
</dbReference>
<dbReference type="Pfam" id="PF12796">
    <property type="entry name" value="Ank_2"/>
    <property type="match status" value="3"/>
</dbReference>
<keyword evidence="2" id="KW-0677">Repeat</keyword>
<keyword evidence="3 4" id="KW-0040">ANK repeat</keyword>
<dbReference type="SMART" id="SM00248">
    <property type="entry name" value="ANK"/>
    <property type="match status" value="11"/>
</dbReference>
<name>A0A9D3LRV8_ANGAN</name>
<dbReference type="SMART" id="SM00253">
    <property type="entry name" value="SOCS"/>
    <property type="match status" value="1"/>
</dbReference>
<dbReference type="SUPFAM" id="SSF158235">
    <property type="entry name" value="SOCS box-like"/>
    <property type="match status" value="1"/>
</dbReference>
<dbReference type="InterPro" id="IPR001496">
    <property type="entry name" value="SOCS_box"/>
</dbReference>
<dbReference type="FunFam" id="1.10.750.20:FF:000001">
    <property type="entry name" value="Ankyrin repeat and SOCS box containing 1"/>
    <property type="match status" value="1"/>
</dbReference>
<feature type="domain" description="SOCS box" evidence="5">
    <location>
        <begin position="528"/>
        <end position="576"/>
    </location>
</feature>
<evidence type="ECO:0000256" key="3">
    <source>
        <dbReference type="ARBA" id="ARBA00023043"/>
    </source>
</evidence>
<feature type="repeat" description="ANK" evidence="4">
    <location>
        <begin position="248"/>
        <end position="280"/>
    </location>
</feature>
<dbReference type="GO" id="GO:0035556">
    <property type="term" value="P:intracellular signal transduction"/>
    <property type="evidence" value="ECO:0007669"/>
    <property type="project" value="InterPro"/>
</dbReference>
<evidence type="ECO:0000259" key="5">
    <source>
        <dbReference type="PROSITE" id="PS50225"/>
    </source>
</evidence>
<feature type="repeat" description="ANK" evidence="4">
    <location>
        <begin position="313"/>
        <end position="345"/>
    </location>
</feature>
<proteinExistence type="predicted"/>
<dbReference type="Pfam" id="PF07525">
    <property type="entry name" value="SOCS_box"/>
    <property type="match status" value="1"/>
</dbReference>
<evidence type="ECO:0000256" key="4">
    <source>
        <dbReference type="PROSITE-ProRule" id="PRU00023"/>
    </source>
</evidence>
<feature type="repeat" description="ANK" evidence="4">
    <location>
        <begin position="182"/>
        <end position="214"/>
    </location>
</feature>
<dbReference type="SUPFAM" id="SSF48403">
    <property type="entry name" value="Ankyrin repeat"/>
    <property type="match status" value="1"/>
</dbReference>
<feature type="repeat" description="ANK" evidence="4">
    <location>
        <begin position="116"/>
        <end position="148"/>
    </location>
</feature>
<comment type="pathway">
    <text evidence="1">Protein modification; protein ubiquitination.</text>
</comment>
<dbReference type="PROSITE" id="PS50088">
    <property type="entry name" value="ANK_REPEAT"/>
    <property type="match status" value="6"/>
</dbReference>
<dbReference type="InterPro" id="IPR036036">
    <property type="entry name" value="SOCS_box-like_dom_sf"/>
</dbReference>
<comment type="caution">
    <text evidence="6">The sequence shown here is derived from an EMBL/GenBank/DDBJ whole genome shotgun (WGS) entry which is preliminary data.</text>
</comment>
<feature type="repeat" description="ANK" evidence="4">
    <location>
        <begin position="390"/>
        <end position="417"/>
    </location>
</feature>
<dbReference type="PANTHER" id="PTHR24198">
    <property type="entry name" value="ANKYRIN REPEAT AND PROTEIN KINASE DOMAIN-CONTAINING PROTEIN"/>
    <property type="match status" value="1"/>
</dbReference>
<feature type="repeat" description="ANK" evidence="4">
    <location>
        <begin position="215"/>
        <end position="247"/>
    </location>
</feature>
<dbReference type="Gene3D" id="1.10.750.20">
    <property type="entry name" value="SOCS box"/>
    <property type="match status" value="1"/>
</dbReference>
<dbReference type="Pfam" id="PF00023">
    <property type="entry name" value="Ank"/>
    <property type="match status" value="1"/>
</dbReference>
<keyword evidence="7" id="KW-1185">Reference proteome</keyword>
<evidence type="ECO:0000313" key="6">
    <source>
        <dbReference type="EMBL" id="KAG5835880.1"/>
    </source>
</evidence>
<dbReference type="PROSITE" id="PS50297">
    <property type="entry name" value="ANK_REP_REGION"/>
    <property type="match status" value="6"/>
</dbReference>
<protein>
    <recommendedName>
        <fullName evidence="5">SOCS box domain-containing protein</fullName>
    </recommendedName>
</protein>
<dbReference type="AlphaFoldDB" id="A0A9D3LRV8"/>
<dbReference type="GO" id="GO:0005737">
    <property type="term" value="C:cytoplasm"/>
    <property type="evidence" value="ECO:0007669"/>
    <property type="project" value="TreeGrafter"/>
</dbReference>
<dbReference type="PRINTS" id="PR01415">
    <property type="entry name" value="ANKYRIN"/>
</dbReference>
<dbReference type="InterPro" id="IPR036770">
    <property type="entry name" value="Ankyrin_rpt-contain_sf"/>
</dbReference>
<evidence type="ECO:0000313" key="7">
    <source>
        <dbReference type="Proteomes" id="UP001044222"/>
    </source>
</evidence>
<reference evidence="6" key="1">
    <citation type="submission" date="2021-01" db="EMBL/GenBank/DDBJ databases">
        <title>A chromosome-scale assembly of European eel, Anguilla anguilla.</title>
        <authorList>
            <person name="Henkel C."/>
            <person name="Jong-Raadsen S.A."/>
            <person name="Dufour S."/>
            <person name="Weltzien F.-A."/>
            <person name="Palstra A.P."/>
            <person name="Pelster B."/>
            <person name="Spaink H.P."/>
            <person name="Van Den Thillart G.E."/>
            <person name="Jansen H."/>
            <person name="Zahm M."/>
            <person name="Klopp C."/>
            <person name="Cedric C."/>
            <person name="Louis A."/>
            <person name="Berthelot C."/>
            <person name="Parey E."/>
            <person name="Roest Crollius H."/>
            <person name="Montfort J."/>
            <person name="Robinson-Rechavi M."/>
            <person name="Bucao C."/>
            <person name="Bouchez O."/>
            <person name="Gislard M."/>
            <person name="Lluch J."/>
            <person name="Milhes M."/>
            <person name="Lampietro C."/>
            <person name="Lopez Roques C."/>
            <person name="Donnadieu C."/>
            <person name="Braasch I."/>
            <person name="Desvignes T."/>
            <person name="Postlethwait J."/>
            <person name="Bobe J."/>
            <person name="Guiguen Y."/>
            <person name="Dirks R."/>
        </authorList>
    </citation>
    <scope>NUCLEOTIDE SEQUENCE</scope>
    <source>
        <strain evidence="6">Tag_6206</strain>
        <tissue evidence="6">Liver</tissue>
    </source>
</reference>
<dbReference type="PROSITE" id="PS50225">
    <property type="entry name" value="SOCS"/>
    <property type="match status" value="1"/>
</dbReference>
<evidence type="ECO:0000256" key="1">
    <source>
        <dbReference type="ARBA" id="ARBA00004906"/>
    </source>
</evidence>
<sequence length="587" mass="65530">MDSDPTGSDVDEDVALQFVIQESLLDCDRPGDRVDPFPEVSHRVSANAEKDKIFTAIRMGEVGTLRRLVPCRQTFGEADSRGWVPLHEAAVQGNRTILEMTFAASPPGASQVRTLQGKTPLFLAVEQGLEENASFLLQKGSSPDSQDEDEDSPLVAAIKTDQYDMAGLLLRFNAKVNQEGAHRRTALHEAARLGREKFVQLLLQSSADPDPRSAFGLTPLALAAQSGHLQITEILLQNGADVESQALDSATILFEACASGDPAVISLLLEYGADPNVPKNTGHLPIHRVAHRGHLQALEILIPVTTFEAVEDSGMSPLHSAAAGGHPECLELLLNAGYDTNFMLEPWVRRNYHDQRKSALFFAVSNGDVRSTRMLLEAGALPNQDPVKCLQVALRLGDLDLVRILLRYGANVNYYSRVNTTHFPSALHYAMKDEVLLRMLLNYGYDVRRCFDCPHGEGSHVPSDYEGWTPSVIKDTMFCEVVTVYWLRDISARLVRIMLDYVDHVTFCSKLKAALMEQEEWPDICRIQENPRSLQHLCRLKIRHCLGRLRLRAPVFMSFLPLPDRLKDYVLYREYDFYSQGRPAGPQ</sequence>
<dbReference type="Gene3D" id="1.25.40.20">
    <property type="entry name" value="Ankyrin repeat-containing domain"/>
    <property type="match status" value="2"/>
</dbReference>